<protein>
    <submittedName>
        <fullName evidence="2">Uncharacterized protein</fullName>
    </submittedName>
</protein>
<evidence type="ECO:0000313" key="2">
    <source>
        <dbReference type="EMBL" id="GAA5484757.1"/>
    </source>
</evidence>
<name>A0ABP9UVH6_9BACT</name>
<dbReference type="Proteomes" id="UP001476282">
    <property type="component" value="Unassembled WGS sequence"/>
</dbReference>
<sequence>MKPRHSRFTPSILPFLLVGAAHAASLVLVTGDAGRDADLVAHLESLGHTVTTGAYGAIDTNPSEVAALNSADLVIISRNTNSGDYASGATEVAAWDSLTTPVLLGNAYIARNNRWSYVDTALIQADYGNDISAPSGTATVHPLFAGLTPNTIADPAISGLEKYSFSSSSDIPDGGTVMGDGMTIGVRNNISFQNVIVASWEAGGMTGSGNPLGSDRYFYALPEDFSSFDANGVQLLDNIVDATLVPEPGAAVLTLTFFVAAGLKRRRS</sequence>
<gene>
    <name evidence="2" type="ORF">Hsar01_04003</name>
</gene>
<keyword evidence="3" id="KW-1185">Reference proteome</keyword>
<keyword evidence="1" id="KW-0732">Signal</keyword>
<organism evidence="2 3">
    <name type="scientific">Haloferula sargassicola</name>
    <dbReference type="NCBI Taxonomy" id="490096"/>
    <lineage>
        <taxon>Bacteria</taxon>
        <taxon>Pseudomonadati</taxon>
        <taxon>Verrucomicrobiota</taxon>
        <taxon>Verrucomicrobiia</taxon>
        <taxon>Verrucomicrobiales</taxon>
        <taxon>Verrucomicrobiaceae</taxon>
        <taxon>Haloferula</taxon>
    </lineage>
</organism>
<evidence type="ECO:0000256" key="1">
    <source>
        <dbReference type="SAM" id="SignalP"/>
    </source>
</evidence>
<proteinExistence type="predicted"/>
<evidence type="ECO:0000313" key="3">
    <source>
        <dbReference type="Proteomes" id="UP001476282"/>
    </source>
</evidence>
<feature type="signal peptide" evidence="1">
    <location>
        <begin position="1"/>
        <end position="23"/>
    </location>
</feature>
<reference evidence="2 3" key="1">
    <citation type="submission" date="2024-02" db="EMBL/GenBank/DDBJ databases">
        <title>Haloferula sargassicola NBRC 104335.</title>
        <authorList>
            <person name="Ichikawa N."/>
            <person name="Katano-Makiyama Y."/>
            <person name="Hidaka K."/>
        </authorList>
    </citation>
    <scope>NUCLEOTIDE SEQUENCE [LARGE SCALE GENOMIC DNA]</scope>
    <source>
        <strain evidence="2 3">NBRC 104335</strain>
    </source>
</reference>
<dbReference type="EMBL" id="BAABRI010000034">
    <property type="protein sequence ID" value="GAA5484757.1"/>
    <property type="molecule type" value="Genomic_DNA"/>
</dbReference>
<comment type="caution">
    <text evidence="2">The sequence shown here is derived from an EMBL/GenBank/DDBJ whole genome shotgun (WGS) entry which is preliminary data.</text>
</comment>
<dbReference type="RefSeq" id="WP_353568864.1">
    <property type="nucleotide sequence ID" value="NZ_BAABRI010000034.1"/>
</dbReference>
<feature type="chain" id="PRO_5046927024" evidence="1">
    <location>
        <begin position="24"/>
        <end position="268"/>
    </location>
</feature>
<accession>A0ABP9UVH6</accession>